<evidence type="ECO:0000259" key="1">
    <source>
        <dbReference type="Pfam" id="PF00534"/>
    </source>
</evidence>
<dbReference type="Pfam" id="PF13439">
    <property type="entry name" value="Glyco_transf_4"/>
    <property type="match status" value="1"/>
</dbReference>
<dbReference type="InterPro" id="IPR001296">
    <property type="entry name" value="Glyco_trans_1"/>
</dbReference>
<organism evidence="3 4">
    <name type="scientific">Aeromonas veronii AMC34</name>
    <dbReference type="NCBI Taxonomy" id="1073383"/>
    <lineage>
        <taxon>Bacteria</taxon>
        <taxon>Pseudomonadati</taxon>
        <taxon>Pseudomonadota</taxon>
        <taxon>Gammaproteobacteria</taxon>
        <taxon>Aeromonadales</taxon>
        <taxon>Aeromonadaceae</taxon>
        <taxon>Aeromonas</taxon>
    </lineage>
</organism>
<dbReference type="Proteomes" id="UP000006087">
    <property type="component" value="Unassembled WGS sequence"/>
</dbReference>
<accession>K1ITM4</accession>
<feature type="domain" description="Glycosyltransferase subfamily 4-like N-terminal" evidence="2">
    <location>
        <begin position="12"/>
        <end position="172"/>
    </location>
</feature>
<dbReference type="InterPro" id="IPR028098">
    <property type="entry name" value="Glyco_trans_4-like_N"/>
</dbReference>
<name>K1ITM4_AERVE</name>
<dbReference type="PANTHER" id="PTHR12526">
    <property type="entry name" value="GLYCOSYLTRANSFERASE"/>
    <property type="match status" value="1"/>
</dbReference>
<feature type="domain" description="Glycosyl transferase family 1" evidence="1">
    <location>
        <begin position="194"/>
        <end position="333"/>
    </location>
</feature>
<evidence type="ECO:0000313" key="4">
    <source>
        <dbReference type="Proteomes" id="UP000006087"/>
    </source>
</evidence>
<dbReference type="GO" id="GO:1901135">
    <property type="term" value="P:carbohydrate derivative metabolic process"/>
    <property type="evidence" value="ECO:0007669"/>
    <property type="project" value="UniProtKB-ARBA"/>
</dbReference>
<dbReference type="Gene3D" id="3.40.50.2000">
    <property type="entry name" value="Glycogen Phosphorylase B"/>
    <property type="match status" value="2"/>
</dbReference>
<dbReference type="PANTHER" id="PTHR12526:SF630">
    <property type="entry name" value="GLYCOSYLTRANSFERASE"/>
    <property type="match status" value="1"/>
</dbReference>
<dbReference type="HOGENOM" id="CLU_009583_0_0_6"/>
<evidence type="ECO:0000259" key="2">
    <source>
        <dbReference type="Pfam" id="PF13439"/>
    </source>
</evidence>
<evidence type="ECO:0000313" key="3">
    <source>
        <dbReference type="EMBL" id="EKB22465.1"/>
    </source>
</evidence>
<gene>
    <name evidence="3" type="ORF">HMPREF1168_00965</name>
</gene>
<dbReference type="GO" id="GO:0016757">
    <property type="term" value="F:glycosyltransferase activity"/>
    <property type="evidence" value="ECO:0007669"/>
    <property type="project" value="InterPro"/>
</dbReference>
<reference evidence="3 4" key="1">
    <citation type="submission" date="2012-06" db="EMBL/GenBank/DDBJ databases">
        <title>The Genome Sequence of Aeromonas veronii AMC34.</title>
        <authorList>
            <consortium name="The Broad Institute Genome Sequencing Platform"/>
            <person name="Earl A."/>
            <person name="Ward D."/>
            <person name="Feldgarden M."/>
            <person name="Gevers D."/>
            <person name="Graf J."/>
            <person name="Tomasi A."/>
            <person name="Horneman A."/>
            <person name="Walker B."/>
            <person name="Young S.K."/>
            <person name="Zeng Q."/>
            <person name="Gargeya S."/>
            <person name="Fitzgerald M."/>
            <person name="Haas B."/>
            <person name="Abouelleil A."/>
            <person name="Alvarado L."/>
            <person name="Arachchi H.M."/>
            <person name="Berlin A.M."/>
            <person name="Chapman S.B."/>
            <person name="Goldberg J."/>
            <person name="Griggs A."/>
            <person name="Gujja S."/>
            <person name="Hansen M."/>
            <person name="Howarth C."/>
            <person name="Imamovic A."/>
            <person name="Larimer J."/>
            <person name="McCowan C."/>
            <person name="Montmayeur A."/>
            <person name="Murphy C."/>
            <person name="Neiman D."/>
            <person name="Pearson M."/>
            <person name="Priest M."/>
            <person name="Roberts A."/>
            <person name="Saif S."/>
            <person name="Shea T."/>
            <person name="Sisk P."/>
            <person name="Sykes S."/>
            <person name="Wortman J."/>
            <person name="Nusbaum C."/>
            <person name="Birren B."/>
        </authorList>
    </citation>
    <scope>NUCLEOTIDE SEQUENCE [LARGE SCALE GENOMIC DNA]</scope>
    <source>
        <strain evidence="3 4">AMC34</strain>
    </source>
</reference>
<dbReference type="EMBL" id="AGWU01000010">
    <property type="protein sequence ID" value="EKB22465.1"/>
    <property type="molecule type" value="Genomic_DNA"/>
</dbReference>
<dbReference type="AlphaFoldDB" id="K1ITM4"/>
<dbReference type="RefSeq" id="WP_005342498.1">
    <property type="nucleotide sequence ID" value="NZ_JH823256.1"/>
</dbReference>
<protein>
    <submittedName>
        <fullName evidence="3">Uncharacterized protein</fullName>
    </submittedName>
</protein>
<comment type="caution">
    <text evidence="3">The sequence shown here is derived from an EMBL/GenBank/DDBJ whole genome shotgun (WGS) entry which is preliminary data.</text>
</comment>
<proteinExistence type="predicted"/>
<dbReference type="CDD" id="cd03811">
    <property type="entry name" value="GT4_GT28_WabH-like"/>
    <property type="match status" value="1"/>
</dbReference>
<sequence>MKISFLINSLDMGGAEKVLLTYVQALSRLGLYDISVITNKPSASKIQSKMEEYANCHSIFSLYEYNNTSPIIKLYKSIKRRIMLHLFLKKTDVIIDFLDCDFDRYIKSFKQKKITYLHSSFQHLMRRKKNIAERCTIYDAIITICQDMHAEIHSFSPQWIDKTHVIYNPFNFEDLKNSSIDYSLLTESTLNILNGEYILTVCRLNEETKDIATLLDAYNLARKQGCNQDLVIIGDGPDKVNLEQKATALNLEKHVIFIGECENPYVWMKHAKKFVLSSKDEGFGLVIVEALYLNGNVISSDCYIGPSEILQRGMLGELFDVGNKQALSNLLNQPSTRMPLQDGQLDIYRADNSVLMLHKLISGISNAIN</sequence>
<dbReference type="SUPFAM" id="SSF53756">
    <property type="entry name" value="UDP-Glycosyltransferase/glycogen phosphorylase"/>
    <property type="match status" value="1"/>
</dbReference>
<dbReference type="Pfam" id="PF00534">
    <property type="entry name" value="Glycos_transf_1"/>
    <property type="match status" value="1"/>
</dbReference>
<dbReference type="PATRIC" id="fig|1073383.3.peg.976"/>